<organism evidence="1 2">
    <name type="scientific">Hydnum rufescens UP504</name>
    <dbReference type="NCBI Taxonomy" id="1448309"/>
    <lineage>
        <taxon>Eukaryota</taxon>
        <taxon>Fungi</taxon>
        <taxon>Dikarya</taxon>
        <taxon>Basidiomycota</taxon>
        <taxon>Agaricomycotina</taxon>
        <taxon>Agaricomycetes</taxon>
        <taxon>Cantharellales</taxon>
        <taxon>Hydnaceae</taxon>
        <taxon>Hydnum</taxon>
    </lineage>
</organism>
<keyword evidence="2" id="KW-1185">Reference proteome</keyword>
<evidence type="ECO:0000313" key="1">
    <source>
        <dbReference type="EMBL" id="KAF9507518.1"/>
    </source>
</evidence>
<sequence>MESGPTRPNQHTAAMVERTGSANQGQFGCTRNVSRKCGSQHKSNETIRNFPIFILRNAFPRNVSLAAEVALISFKCDRGPLTTMPLNTILTKNFPLMIPSASFYTIHKVLLAEISRVFKWYETSSRPTSECIRYLATPHVINSEIGI</sequence>
<accession>A0A9P6DQL7</accession>
<protein>
    <submittedName>
        <fullName evidence="1">Uncharacterized protein</fullName>
    </submittedName>
</protein>
<gene>
    <name evidence="1" type="ORF">BS47DRAFT_307739</name>
</gene>
<name>A0A9P6DQL7_9AGAM</name>
<dbReference type="EMBL" id="MU129079">
    <property type="protein sequence ID" value="KAF9507518.1"/>
    <property type="molecule type" value="Genomic_DNA"/>
</dbReference>
<dbReference type="Proteomes" id="UP000886523">
    <property type="component" value="Unassembled WGS sequence"/>
</dbReference>
<dbReference type="AlphaFoldDB" id="A0A9P6DQL7"/>
<evidence type="ECO:0000313" key="2">
    <source>
        <dbReference type="Proteomes" id="UP000886523"/>
    </source>
</evidence>
<proteinExistence type="predicted"/>
<comment type="caution">
    <text evidence="1">The sequence shown here is derived from an EMBL/GenBank/DDBJ whole genome shotgun (WGS) entry which is preliminary data.</text>
</comment>
<reference evidence="1" key="1">
    <citation type="journal article" date="2020" name="Nat. Commun.">
        <title>Large-scale genome sequencing of mycorrhizal fungi provides insights into the early evolution of symbiotic traits.</title>
        <authorList>
            <person name="Miyauchi S."/>
            <person name="Kiss E."/>
            <person name="Kuo A."/>
            <person name="Drula E."/>
            <person name="Kohler A."/>
            <person name="Sanchez-Garcia M."/>
            <person name="Morin E."/>
            <person name="Andreopoulos B."/>
            <person name="Barry K.W."/>
            <person name="Bonito G."/>
            <person name="Buee M."/>
            <person name="Carver A."/>
            <person name="Chen C."/>
            <person name="Cichocki N."/>
            <person name="Clum A."/>
            <person name="Culley D."/>
            <person name="Crous P.W."/>
            <person name="Fauchery L."/>
            <person name="Girlanda M."/>
            <person name="Hayes R.D."/>
            <person name="Keri Z."/>
            <person name="LaButti K."/>
            <person name="Lipzen A."/>
            <person name="Lombard V."/>
            <person name="Magnuson J."/>
            <person name="Maillard F."/>
            <person name="Murat C."/>
            <person name="Nolan M."/>
            <person name="Ohm R.A."/>
            <person name="Pangilinan J."/>
            <person name="Pereira M.F."/>
            <person name="Perotto S."/>
            <person name="Peter M."/>
            <person name="Pfister S."/>
            <person name="Riley R."/>
            <person name="Sitrit Y."/>
            <person name="Stielow J.B."/>
            <person name="Szollosi G."/>
            <person name="Zifcakova L."/>
            <person name="Stursova M."/>
            <person name="Spatafora J.W."/>
            <person name="Tedersoo L."/>
            <person name="Vaario L.M."/>
            <person name="Yamada A."/>
            <person name="Yan M."/>
            <person name="Wang P."/>
            <person name="Xu J."/>
            <person name="Bruns T."/>
            <person name="Baldrian P."/>
            <person name="Vilgalys R."/>
            <person name="Dunand C."/>
            <person name="Henrissat B."/>
            <person name="Grigoriev I.V."/>
            <person name="Hibbett D."/>
            <person name="Nagy L.G."/>
            <person name="Martin F.M."/>
        </authorList>
    </citation>
    <scope>NUCLEOTIDE SEQUENCE</scope>
    <source>
        <strain evidence="1">UP504</strain>
    </source>
</reference>